<protein>
    <submittedName>
        <fullName evidence="1">Uncharacterized protein</fullName>
    </submittedName>
</protein>
<dbReference type="Proteomes" id="UP000308671">
    <property type="component" value="Unassembled WGS sequence"/>
</dbReference>
<accession>A0A4S8QTH9</accession>
<keyword evidence="2" id="KW-1185">Reference proteome</keyword>
<evidence type="ECO:0000313" key="1">
    <source>
        <dbReference type="EMBL" id="THV47152.1"/>
    </source>
</evidence>
<name>A0A4S8QTH9_9HELO</name>
<dbReference type="OrthoDB" id="3546937at2759"/>
<organism evidence="1 2">
    <name type="scientific">Botrytis galanthina</name>
    <dbReference type="NCBI Taxonomy" id="278940"/>
    <lineage>
        <taxon>Eukaryota</taxon>
        <taxon>Fungi</taxon>
        <taxon>Dikarya</taxon>
        <taxon>Ascomycota</taxon>
        <taxon>Pezizomycotina</taxon>
        <taxon>Leotiomycetes</taxon>
        <taxon>Helotiales</taxon>
        <taxon>Sclerotiniaceae</taxon>
        <taxon>Botrytis</taxon>
    </lineage>
</organism>
<comment type="caution">
    <text evidence="1">The sequence shown here is derived from an EMBL/GenBank/DDBJ whole genome shotgun (WGS) entry which is preliminary data.</text>
</comment>
<dbReference type="AlphaFoldDB" id="A0A4S8QTH9"/>
<gene>
    <name evidence="1" type="ORF">BGAL_0331g00100</name>
</gene>
<reference evidence="1 2" key="1">
    <citation type="submission" date="2017-12" db="EMBL/GenBank/DDBJ databases">
        <title>Comparative genomics of Botrytis spp.</title>
        <authorList>
            <person name="Valero-Jimenez C.A."/>
            <person name="Tapia P."/>
            <person name="Veloso J."/>
            <person name="Silva-Moreno E."/>
            <person name="Staats M."/>
            <person name="Valdes J.H."/>
            <person name="Van Kan J.A.L."/>
        </authorList>
    </citation>
    <scope>NUCLEOTIDE SEQUENCE [LARGE SCALE GENOMIC DNA]</scope>
    <source>
        <strain evidence="1 2">MUCL435</strain>
    </source>
</reference>
<proteinExistence type="predicted"/>
<dbReference type="EMBL" id="PQXL01000331">
    <property type="protein sequence ID" value="THV47152.1"/>
    <property type="molecule type" value="Genomic_DNA"/>
</dbReference>
<evidence type="ECO:0000313" key="2">
    <source>
        <dbReference type="Proteomes" id="UP000308671"/>
    </source>
</evidence>
<sequence length="515" mass="58685">MADSSLKEGTAQRVDIEYEYKVNLPADAPSGHPHIIRWIVVVDKDKVPHDLFTVYVIATILYEFNPSALGRLLDVQASPFCCWWETNGHTNESENDKEYQSETVGIENHKSDDLSPDSIYLLRVGNIVRVGIASFASHRSDLDVTYAICEKGNWEIVYSEDQSHDEKYYANTSSLNRCEAHDHKLARMIIRRTDFEDKKNMPMGFHRECGLENGVGALKYPGRKTQNISNSDRITEVSQQVQETVTSSGGSSRFVDGMSEVQAQAKPQLNMEDEFCQKVDLNLDISIELPANAPQVHPHLLNVKRPRNNPQPPKYKKRKSNQIEFPEDLSLVDVLATILFDWKPAALHHLLNVQNEQFYCAAEWEQDNLEYDAWERFVYVHRLGQYVRIAIMGIDASAEVSYRICNDKKSQKRAACEKIEKRMAELISQRYLVDVVLQDMNFPVLTYEFGAEKSKICPASELNNLRWEPNTESSSDSLMEGNINARVTELEAQVLVLQNSIKELVGPAGKKRRKG</sequence>